<evidence type="ECO:0000313" key="1">
    <source>
        <dbReference type="EMBL" id="NJW55405.1"/>
    </source>
</evidence>
<dbReference type="EMBL" id="JAAVJR010001118">
    <property type="protein sequence ID" value="NJW55405.1"/>
    <property type="molecule type" value="Genomic_DNA"/>
</dbReference>
<reference evidence="1 2" key="1">
    <citation type="submission" date="2020-03" db="EMBL/GenBank/DDBJ databases">
        <title>Salinimicrobium sp. nov, isolated from SCS.</title>
        <authorList>
            <person name="Cao W.R."/>
        </authorList>
    </citation>
    <scope>NUCLEOTIDE SEQUENCE [LARGE SCALE GENOMIC DNA]</scope>
    <source>
        <strain evidence="2">J15B91</strain>
    </source>
</reference>
<protein>
    <submittedName>
        <fullName evidence="1">Uncharacterized protein</fullName>
    </submittedName>
</protein>
<sequence>LNTYYTPALQSSGGSNYNEMLSQGIAEGLSLLSRYNEQKHLKVSDDQVVIAYLKGYGDKGRKTTHHNYKSNLEKYAYSMGKQGDYIEEGLTEDDIVFLVRNKLPEEQVLKLE</sequence>
<keyword evidence="2" id="KW-1185">Reference proteome</keyword>
<name>A0ABX1D4U0_9FLAO</name>
<comment type="caution">
    <text evidence="1">The sequence shown here is derived from an EMBL/GenBank/DDBJ whole genome shotgun (WGS) entry which is preliminary data.</text>
</comment>
<accession>A0ABX1D4U0</accession>
<dbReference type="Proteomes" id="UP000703674">
    <property type="component" value="Unassembled WGS sequence"/>
</dbReference>
<gene>
    <name evidence="1" type="ORF">HC175_21045</name>
</gene>
<feature type="non-terminal residue" evidence="1">
    <location>
        <position position="1"/>
    </location>
</feature>
<dbReference type="RefSeq" id="WP_168139918.1">
    <property type="nucleotide sequence ID" value="NZ_JAAVJR010001118.1"/>
</dbReference>
<evidence type="ECO:0000313" key="2">
    <source>
        <dbReference type="Proteomes" id="UP000703674"/>
    </source>
</evidence>
<organism evidence="1 2">
    <name type="scientific">Salinimicrobium oceani</name>
    <dbReference type="NCBI Taxonomy" id="2722702"/>
    <lineage>
        <taxon>Bacteria</taxon>
        <taxon>Pseudomonadati</taxon>
        <taxon>Bacteroidota</taxon>
        <taxon>Flavobacteriia</taxon>
        <taxon>Flavobacteriales</taxon>
        <taxon>Flavobacteriaceae</taxon>
        <taxon>Salinimicrobium</taxon>
    </lineage>
</organism>
<proteinExistence type="predicted"/>